<evidence type="ECO:0000313" key="1">
    <source>
        <dbReference type="EMBL" id="CAA9288943.1"/>
    </source>
</evidence>
<accession>A0A6J4JW72</accession>
<reference evidence="1" key="1">
    <citation type="submission" date="2020-02" db="EMBL/GenBank/DDBJ databases">
        <authorList>
            <person name="Meier V. D."/>
        </authorList>
    </citation>
    <scope>NUCLEOTIDE SEQUENCE</scope>
    <source>
        <strain evidence="1">AVDCRST_MAG48</strain>
    </source>
</reference>
<organism evidence="1">
    <name type="scientific">uncultured Friedmanniella sp</name>
    <dbReference type="NCBI Taxonomy" id="335381"/>
    <lineage>
        <taxon>Bacteria</taxon>
        <taxon>Bacillati</taxon>
        <taxon>Actinomycetota</taxon>
        <taxon>Actinomycetes</taxon>
        <taxon>Propionibacteriales</taxon>
        <taxon>Nocardioidaceae</taxon>
        <taxon>Friedmanniella</taxon>
        <taxon>environmental samples</taxon>
    </lineage>
</organism>
<dbReference type="EMBL" id="CADCTS010000054">
    <property type="protein sequence ID" value="CAA9288943.1"/>
    <property type="molecule type" value="Genomic_DNA"/>
</dbReference>
<sequence length="289" mass="31771">MSALTSTRRTAEPPEDFVRRCGRVVERFDHRTQDSGNISWTVQTDHGRFFVKTAGTPGPAPAGVPVPHLDHAGRVGLLRNAVQLARSCDHPSLARLRNVVETPLGPALVYDHAPGELVGTTADRRADPRSAHHRFAHLPADQQLRHFDSIVEVHHQLAAVGWVASDLYDGSLVVDLTSGRLTLVDPDSYQRGAGVNTMGRMFGSTRFTAPEEHLLGAPVDQRTTVHTLGRLMWYFGTRLTGRTERFCGSGAARAVVQQAVRPERADRFATVGDFASAWRRARAWVPPPD</sequence>
<dbReference type="InterPro" id="IPR011009">
    <property type="entry name" value="Kinase-like_dom_sf"/>
</dbReference>
<proteinExistence type="predicted"/>
<gene>
    <name evidence="1" type="ORF">AVDCRST_MAG48-366</name>
</gene>
<dbReference type="SUPFAM" id="SSF56112">
    <property type="entry name" value="Protein kinase-like (PK-like)"/>
    <property type="match status" value="1"/>
</dbReference>
<protein>
    <recommendedName>
        <fullName evidence="2">Protein kinase domain-containing protein</fullName>
    </recommendedName>
</protein>
<dbReference type="AlphaFoldDB" id="A0A6J4JW72"/>
<evidence type="ECO:0008006" key="2">
    <source>
        <dbReference type="Google" id="ProtNLM"/>
    </source>
</evidence>
<name>A0A6J4JW72_9ACTN</name>
<dbReference type="Gene3D" id="1.10.510.10">
    <property type="entry name" value="Transferase(Phosphotransferase) domain 1"/>
    <property type="match status" value="1"/>
</dbReference>